<name>A0A8H3KZU7_9GLOM</name>
<reference evidence="2" key="1">
    <citation type="submission" date="2019-10" db="EMBL/GenBank/DDBJ databases">
        <title>Conservation and host-specific expression of non-tandemly repeated heterogenous ribosome RNA gene in arbuscular mycorrhizal fungi.</title>
        <authorList>
            <person name="Maeda T."/>
            <person name="Kobayashi Y."/>
            <person name="Nakagawa T."/>
            <person name="Ezawa T."/>
            <person name="Yamaguchi K."/>
            <person name="Bino T."/>
            <person name="Nishimoto Y."/>
            <person name="Shigenobu S."/>
            <person name="Kawaguchi M."/>
        </authorList>
    </citation>
    <scope>NUCLEOTIDE SEQUENCE</scope>
    <source>
        <strain evidence="2">HR1</strain>
    </source>
</reference>
<dbReference type="EMBL" id="BLAL01000043">
    <property type="protein sequence ID" value="GES79118.1"/>
    <property type="molecule type" value="Genomic_DNA"/>
</dbReference>
<keyword evidence="1" id="KW-0732">Signal</keyword>
<proteinExistence type="predicted"/>
<dbReference type="AlphaFoldDB" id="A0A8H3KZU7"/>
<evidence type="ECO:0000313" key="2">
    <source>
        <dbReference type="EMBL" id="GES79118.1"/>
    </source>
</evidence>
<dbReference type="InterPro" id="IPR009003">
    <property type="entry name" value="Peptidase_S1_PA"/>
</dbReference>
<feature type="signal peptide" evidence="1">
    <location>
        <begin position="1"/>
        <end position="22"/>
    </location>
</feature>
<evidence type="ECO:0000313" key="3">
    <source>
        <dbReference type="Proteomes" id="UP000615446"/>
    </source>
</evidence>
<dbReference type="InterPro" id="IPR043504">
    <property type="entry name" value="Peptidase_S1_PA_chymotrypsin"/>
</dbReference>
<dbReference type="SUPFAM" id="SSF50494">
    <property type="entry name" value="Trypsin-like serine proteases"/>
    <property type="match status" value="1"/>
</dbReference>
<organism evidence="2 3">
    <name type="scientific">Rhizophagus clarus</name>
    <dbReference type="NCBI Taxonomy" id="94130"/>
    <lineage>
        <taxon>Eukaryota</taxon>
        <taxon>Fungi</taxon>
        <taxon>Fungi incertae sedis</taxon>
        <taxon>Mucoromycota</taxon>
        <taxon>Glomeromycotina</taxon>
        <taxon>Glomeromycetes</taxon>
        <taxon>Glomerales</taxon>
        <taxon>Glomeraceae</taxon>
        <taxon>Rhizophagus</taxon>
    </lineage>
</organism>
<dbReference type="Gene3D" id="2.40.10.10">
    <property type="entry name" value="Trypsin-like serine proteases"/>
    <property type="match status" value="2"/>
</dbReference>
<accession>A0A8H3KZU7</accession>
<evidence type="ECO:0000256" key="1">
    <source>
        <dbReference type="SAM" id="SignalP"/>
    </source>
</evidence>
<comment type="caution">
    <text evidence="2">The sequence shown here is derived from an EMBL/GenBank/DDBJ whole genome shotgun (WGS) entry which is preliminary data.</text>
</comment>
<dbReference type="OrthoDB" id="10037376at2759"/>
<feature type="chain" id="PRO_5034141792" evidence="1">
    <location>
        <begin position="23"/>
        <end position="270"/>
    </location>
</feature>
<gene>
    <name evidence="2" type="ORF">RCL2_000643100</name>
</gene>
<protein>
    <submittedName>
        <fullName evidence="2">Trypsin-like peptidase domain-containing protein</fullName>
    </submittedName>
</protein>
<dbReference type="Proteomes" id="UP000615446">
    <property type="component" value="Unassembled WGS sequence"/>
</dbReference>
<sequence>MSKKYVLCTFFVLIIITNLSYAFPSYSKPMSKRVEMVPMSKTFDIPPEEITNNTTKFSIDDINNLNAVRLLNIVKADGSDDDCTASVIKTNTGNIAITAAHCLWDHTLKTWNSEIYFYPGYNNGQQGKVGKVTAYKWFVWSNFLQDITQFDYGFIKFYYTNGKKLQDDTGAFDYDLVIPQGTYPTTVFGYPYDDTDNLPNYQWYRGISTDVGFGSSGGPWIRNYDPNTNAGTVIGVSHGILDDPYPEDETASWVWYPDDFTRLLNFAERS</sequence>